<feature type="region of interest" description="Disordered" evidence="1">
    <location>
        <begin position="239"/>
        <end position="274"/>
    </location>
</feature>
<dbReference type="AlphaFoldDB" id="J9D6U7"/>
<dbReference type="EMBL" id="AFBI03000036">
    <property type="protein sequence ID" value="EJW03501.1"/>
    <property type="molecule type" value="Genomic_DNA"/>
</dbReference>
<feature type="compositionally biased region" description="Basic and acidic residues" evidence="1">
    <location>
        <begin position="164"/>
        <end position="178"/>
    </location>
</feature>
<sequence length="274" mass="30776">MFFLINLISANNFFVRLLDTEKYISGDQSKETPLHLVSRKNADSINFRSDQSVPENVYITSTRNPTLSWKYNTDNSQITYSRMMDSKSFVFRVVPIDFYNNVYWIGNDIVTNCLTWDDKEIKLVYKECDLNNKKQMWQVIKADIGAGSHEVHKAGVDEEESTDVDAHPTDDLSPADVEKSHKLEWDGEALISGIVDLLKDLDGCLKRTGSCISYEEALGKFIIGSTKKPLISKKFSTMANGSSYKSTSSSKRSFMSASSSREAYSASSASSSRI</sequence>
<dbReference type="HOGENOM" id="CLU_1061849_0_0_1"/>
<dbReference type="InParanoid" id="J9D6U7"/>
<protein>
    <submittedName>
        <fullName evidence="2">Uncharacterized protein</fullName>
    </submittedName>
</protein>
<keyword evidence="3" id="KW-1185">Reference proteome</keyword>
<feature type="compositionally biased region" description="Low complexity" evidence="1">
    <location>
        <begin position="242"/>
        <end position="274"/>
    </location>
</feature>
<gene>
    <name evidence="2" type="ORF">EDEG_02157</name>
</gene>
<dbReference type="VEuPathDB" id="MicrosporidiaDB:EDEG_02157"/>
<evidence type="ECO:0000313" key="2">
    <source>
        <dbReference type="EMBL" id="EJW03501.1"/>
    </source>
</evidence>
<proteinExistence type="predicted"/>
<evidence type="ECO:0000256" key="1">
    <source>
        <dbReference type="SAM" id="MobiDB-lite"/>
    </source>
</evidence>
<comment type="caution">
    <text evidence="2">The sequence shown here is derived from an EMBL/GenBank/DDBJ whole genome shotgun (WGS) entry which is preliminary data.</text>
</comment>
<accession>J9D6U7</accession>
<reference evidence="3" key="2">
    <citation type="submission" date="2015-07" db="EMBL/GenBank/DDBJ databases">
        <title>Contrasting host-pathogen interactions and genome evolution in two generalist and specialist microsporidian pathogens of mosquitoes.</title>
        <authorList>
            <consortium name="The Broad Institute Genomics Platform"/>
            <consortium name="The Broad Institute Genome Sequencing Center for Infectious Disease"/>
            <person name="Cuomo C.A."/>
            <person name="Sanscrainte N.D."/>
            <person name="Goldberg J.M."/>
            <person name="Heiman D."/>
            <person name="Young S."/>
            <person name="Zeng Q."/>
            <person name="Becnel J.J."/>
            <person name="Birren B.W."/>
        </authorList>
    </citation>
    <scope>NUCLEOTIDE SEQUENCE [LARGE SCALE GENOMIC DNA]</scope>
    <source>
        <strain evidence="3">USNM 41457</strain>
    </source>
</reference>
<organism evidence="2 3">
    <name type="scientific">Edhazardia aedis (strain USNM 41457)</name>
    <name type="common">Microsporidian parasite</name>
    <dbReference type="NCBI Taxonomy" id="1003232"/>
    <lineage>
        <taxon>Eukaryota</taxon>
        <taxon>Fungi</taxon>
        <taxon>Fungi incertae sedis</taxon>
        <taxon>Microsporidia</taxon>
        <taxon>Edhazardia</taxon>
    </lineage>
</organism>
<reference evidence="2 3" key="1">
    <citation type="submission" date="2011-08" db="EMBL/GenBank/DDBJ databases">
        <authorList>
            <person name="Liu Z.J."/>
            <person name="Shi F.L."/>
            <person name="Lu J.Q."/>
            <person name="Li M."/>
            <person name="Wang Z.L."/>
        </authorList>
    </citation>
    <scope>NUCLEOTIDE SEQUENCE [LARGE SCALE GENOMIC DNA]</scope>
    <source>
        <strain evidence="2 3">USNM 41457</strain>
    </source>
</reference>
<name>J9D6U7_EDHAE</name>
<feature type="region of interest" description="Disordered" evidence="1">
    <location>
        <begin position="155"/>
        <end position="178"/>
    </location>
</feature>
<evidence type="ECO:0000313" key="3">
    <source>
        <dbReference type="Proteomes" id="UP000003163"/>
    </source>
</evidence>
<dbReference type="Proteomes" id="UP000003163">
    <property type="component" value="Unassembled WGS sequence"/>
</dbReference>